<accession>A0ABV4U6K6</accession>
<reference evidence="2 3" key="1">
    <citation type="submission" date="2024-08" db="EMBL/GenBank/DDBJ databases">
        <title>Whole-genome sequencing of halo(alkali)philic microorganisms from hypersaline lakes.</title>
        <authorList>
            <person name="Sorokin D.Y."/>
            <person name="Merkel A.Y."/>
            <person name="Messina E."/>
            <person name="Yakimov M."/>
        </authorList>
    </citation>
    <scope>NUCLEOTIDE SEQUENCE [LARGE SCALE GENOMIC DNA]</scope>
    <source>
        <strain evidence="2 3">AB-hyl4</strain>
    </source>
</reference>
<keyword evidence="3" id="KW-1185">Reference proteome</keyword>
<dbReference type="RefSeq" id="WP_425345381.1">
    <property type="nucleotide sequence ID" value="NZ_JBGUBD010000005.1"/>
</dbReference>
<dbReference type="Proteomes" id="UP001575105">
    <property type="component" value="Unassembled WGS sequence"/>
</dbReference>
<organism evidence="2 3">
    <name type="scientific">Natronomicrosphaera hydrolytica</name>
    <dbReference type="NCBI Taxonomy" id="3242702"/>
    <lineage>
        <taxon>Bacteria</taxon>
        <taxon>Pseudomonadati</taxon>
        <taxon>Planctomycetota</taxon>
        <taxon>Phycisphaerae</taxon>
        <taxon>Phycisphaerales</taxon>
        <taxon>Phycisphaeraceae</taxon>
        <taxon>Natronomicrosphaera</taxon>
    </lineage>
</organism>
<dbReference type="PROSITE" id="PS51186">
    <property type="entry name" value="GNAT"/>
    <property type="match status" value="1"/>
</dbReference>
<dbReference type="PANTHER" id="PTHR43792">
    <property type="entry name" value="GNAT FAMILY, PUTATIVE (AFU_ORTHOLOGUE AFUA_3G00765)-RELATED-RELATED"/>
    <property type="match status" value="1"/>
</dbReference>
<name>A0ABV4U6K6_9BACT</name>
<dbReference type="PANTHER" id="PTHR43792:SF1">
    <property type="entry name" value="N-ACETYLTRANSFERASE DOMAIN-CONTAINING PROTEIN"/>
    <property type="match status" value="1"/>
</dbReference>
<dbReference type="InterPro" id="IPR016181">
    <property type="entry name" value="Acyl_CoA_acyltransferase"/>
</dbReference>
<dbReference type="Gene3D" id="3.40.630.30">
    <property type="match status" value="1"/>
</dbReference>
<keyword evidence="2" id="KW-0808">Transferase</keyword>
<feature type="domain" description="N-acetyltransferase" evidence="1">
    <location>
        <begin position="19"/>
        <end position="180"/>
    </location>
</feature>
<evidence type="ECO:0000259" key="1">
    <source>
        <dbReference type="PROSITE" id="PS51186"/>
    </source>
</evidence>
<dbReference type="Pfam" id="PF13302">
    <property type="entry name" value="Acetyltransf_3"/>
    <property type="match status" value="1"/>
</dbReference>
<gene>
    <name evidence="2" type="ORF">ACERK3_09120</name>
</gene>
<proteinExistence type="predicted"/>
<dbReference type="InterPro" id="IPR051531">
    <property type="entry name" value="N-acetyltransferase"/>
</dbReference>
<dbReference type="EMBL" id="JBGUBD010000005">
    <property type="protein sequence ID" value="MFA9478454.1"/>
    <property type="molecule type" value="Genomic_DNA"/>
</dbReference>
<dbReference type="EC" id="2.3.-.-" evidence="2"/>
<dbReference type="InterPro" id="IPR000182">
    <property type="entry name" value="GNAT_dom"/>
</dbReference>
<evidence type="ECO:0000313" key="2">
    <source>
        <dbReference type="EMBL" id="MFA9478454.1"/>
    </source>
</evidence>
<protein>
    <submittedName>
        <fullName evidence="2">GNAT family N-acetyltransferase</fullName>
        <ecNumber evidence="2">2.3.-.-</ecNumber>
    </submittedName>
</protein>
<dbReference type="SUPFAM" id="SSF55729">
    <property type="entry name" value="Acyl-CoA N-acyltransferases (Nat)"/>
    <property type="match status" value="1"/>
</dbReference>
<sequence length="185" mass="21412">MTRPANTMHDYDTIQTDRLKGQRIELPDRDLLHQLHREPSVARTLSPTGTPLPSEQVDERFDEIIEHWKKHGYGLWMWFEKSSNAFIGRMGVQWTNTTGKDELELSYAIMPGFWGQGLATEASTAVVNLAFNDLNADELVAFIVPNHTASQRVAEKLGFKAEDRVTRYDLEHVRYRLKRADWQKQ</sequence>
<dbReference type="GO" id="GO:0016746">
    <property type="term" value="F:acyltransferase activity"/>
    <property type="evidence" value="ECO:0007669"/>
    <property type="project" value="UniProtKB-KW"/>
</dbReference>
<evidence type="ECO:0000313" key="3">
    <source>
        <dbReference type="Proteomes" id="UP001575105"/>
    </source>
</evidence>
<comment type="caution">
    <text evidence="2">The sequence shown here is derived from an EMBL/GenBank/DDBJ whole genome shotgun (WGS) entry which is preliminary data.</text>
</comment>
<keyword evidence="2" id="KW-0012">Acyltransferase</keyword>